<evidence type="ECO:0000256" key="1">
    <source>
        <dbReference type="SAM" id="SignalP"/>
    </source>
</evidence>
<keyword evidence="1" id="KW-0732">Signal</keyword>
<evidence type="ECO:0000313" key="3">
    <source>
        <dbReference type="Proteomes" id="UP000327011"/>
    </source>
</evidence>
<gene>
    <name evidence="2" type="ORF">F5972_22180</name>
</gene>
<evidence type="ECO:0000313" key="2">
    <source>
        <dbReference type="EMBL" id="KAA9377133.1"/>
    </source>
</evidence>
<dbReference type="EMBL" id="VYTZ01000007">
    <property type="protein sequence ID" value="KAA9377133.1"/>
    <property type="molecule type" value="Genomic_DNA"/>
</dbReference>
<sequence>MVRSLLRVRWLTAALIVACVAVFGTTPANAVPHPPKSGVTTAGVYALTTGYNGTIGNTRGWTVTWKVPALNNGSTAWGAIGQWYYNLESGIYRGPSSWSVYYYGDDNGTTGNNSLCNASLWGSGGTCTGVMTNLNVGQELTFIYEWCDSNHSANVNGSLICLYVDLKDGNGRRFLADDSRTTVEMYAHDIEDFSDSGSAYPIPQISCTQPTVMVAQTVKNSSGTWSNMTGSLWNFNDSTPNYKFQNTNTSANPATWQSCTG</sequence>
<dbReference type="Proteomes" id="UP000327011">
    <property type="component" value="Unassembled WGS sequence"/>
</dbReference>
<name>A0A5J5K1B2_9ACTN</name>
<comment type="caution">
    <text evidence="2">The sequence shown here is derived from an EMBL/GenBank/DDBJ whole genome shotgun (WGS) entry which is preliminary data.</text>
</comment>
<feature type="signal peptide" evidence="1">
    <location>
        <begin position="1"/>
        <end position="30"/>
    </location>
</feature>
<feature type="chain" id="PRO_5023806311" evidence="1">
    <location>
        <begin position="31"/>
        <end position="261"/>
    </location>
</feature>
<accession>A0A5J5K1B2</accession>
<organism evidence="2 3">
    <name type="scientific">Microbispora cellulosiformans</name>
    <dbReference type="NCBI Taxonomy" id="2614688"/>
    <lineage>
        <taxon>Bacteria</taxon>
        <taxon>Bacillati</taxon>
        <taxon>Actinomycetota</taxon>
        <taxon>Actinomycetes</taxon>
        <taxon>Streptosporangiales</taxon>
        <taxon>Streptosporangiaceae</taxon>
        <taxon>Microbispora</taxon>
    </lineage>
</organism>
<dbReference type="AlphaFoldDB" id="A0A5J5K1B2"/>
<protein>
    <submittedName>
        <fullName evidence="2">Uncharacterized protein</fullName>
    </submittedName>
</protein>
<reference evidence="2 3" key="1">
    <citation type="submission" date="2019-09" db="EMBL/GenBank/DDBJ databases">
        <title>Screening of Novel Bioactive Compounds from Soil-Associated.</title>
        <authorList>
            <person name="Gong X."/>
        </authorList>
    </citation>
    <scope>NUCLEOTIDE SEQUENCE [LARGE SCALE GENOMIC DNA]</scope>
    <source>
        <strain evidence="2 3">Gxj-6</strain>
    </source>
</reference>
<dbReference type="RefSeq" id="WP_150935475.1">
    <property type="nucleotide sequence ID" value="NZ_VYTZ01000007.1"/>
</dbReference>
<proteinExistence type="predicted"/>
<keyword evidence="3" id="KW-1185">Reference proteome</keyword>